<feature type="compositionally biased region" description="Low complexity" evidence="1">
    <location>
        <begin position="63"/>
        <end position="73"/>
    </location>
</feature>
<name>A0AAN9EN55_CROPI</name>
<protein>
    <submittedName>
        <fullName evidence="2">Uncharacterized protein</fullName>
    </submittedName>
</protein>
<organism evidence="2 3">
    <name type="scientific">Crotalaria pallida</name>
    <name type="common">Smooth rattlebox</name>
    <name type="synonym">Crotalaria striata</name>
    <dbReference type="NCBI Taxonomy" id="3830"/>
    <lineage>
        <taxon>Eukaryota</taxon>
        <taxon>Viridiplantae</taxon>
        <taxon>Streptophyta</taxon>
        <taxon>Embryophyta</taxon>
        <taxon>Tracheophyta</taxon>
        <taxon>Spermatophyta</taxon>
        <taxon>Magnoliopsida</taxon>
        <taxon>eudicotyledons</taxon>
        <taxon>Gunneridae</taxon>
        <taxon>Pentapetalae</taxon>
        <taxon>rosids</taxon>
        <taxon>fabids</taxon>
        <taxon>Fabales</taxon>
        <taxon>Fabaceae</taxon>
        <taxon>Papilionoideae</taxon>
        <taxon>50 kb inversion clade</taxon>
        <taxon>genistoids sensu lato</taxon>
        <taxon>core genistoids</taxon>
        <taxon>Crotalarieae</taxon>
        <taxon>Crotalaria</taxon>
    </lineage>
</organism>
<dbReference type="GO" id="GO:0072583">
    <property type="term" value="P:clathrin-dependent endocytosis"/>
    <property type="evidence" value="ECO:0007669"/>
    <property type="project" value="TreeGrafter"/>
</dbReference>
<gene>
    <name evidence="2" type="ORF">RIF29_24956</name>
</gene>
<feature type="region of interest" description="Disordered" evidence="1">
    <location>
        <begin position="50"/>
        <end position="87"/>
    </location>
</feature>
<evidence type="ECO:0000313" key="2">
    <source>
        <dbReference type="EMBL" id="KAK7259351.1"/>
    </source>
</evidence>
<evidence type="ECO:0000313" key="3">
    <source>
        <dbReference type="Proteomes" id="UP001372338"/>
    </source>
</evidence>
<dbReference type="EMBL" id="JAYWIO010000005">
    <property type="protein sequence ID" value="KAK7259351.1"/>
    <property type="molecule type" value="Genomic_DNA"/>
</dbReference>
<reference evidence="2 3" key="1">
    <citation type="submission" date="2024-01" db="EMBL/GenBank/DDBJ databases">
        <title>The genomes of 5 underutilized Papilionoideae crops provide insights into root nodulation and disease resistanc.</title>
        <authorList>
            <person name="Yuan L."/>
        </authorList>
    </citation>
    <scope>NUCLEOTIDE SEQUENCE [LARGE SCALE GENOMIC DNA]</scope>
    <source>
        <strain evidence="2">ZHUSHIDOU_FW_LH</strain>
        <tissue evidence="2">Leaf</tissue>
    </source>
</reference>
<sequence length="87" mass="9645">MLTFWKRFLFAENFVLKIASVTKAYRVATFCIHPDKVHQKGDTLQQKNIAEKGGDCTPRGIRSSSQESTASEESVVKSIIAEPSPST</sequence>
<dbReference type="PANTHER" id="PTHR23172">
    <property type="entry name" value="AUXILIN/CYCLIN G-ASSOCIATED KINASE-RELATED"/>
    <property type="match status" value="1"/>
</dbReference>
<evidence type="ECO:0000256" key="1">
    <source>
        <dbReference type="SAM" id="MobiDB-lite"/>
    </source>
</evidence>
<dbReference type="GO" id="GO:0030276">
    <property type="term" value="F:clathrin binding"/>
    <property type="evidence" value="ECO:0007669"/>
    <property type="project" value="TreeGrafter"/>
</dbReference>
<dbReference type="GO" id="GO:0072318">
    <property type="term" value="P:clathrin coat disassembly"/>
    <property type="evidence" value="ECO:0007669"/>
    <property type="project" value="TreeGrafter"/>
</dbReference>
<accession>A0AAN9EN55</accession>
<dbReference type="Proteomes" id="UP001372338">
    <property type="component" value="Unassembled WGS sequence"/>
</dbReference>
<comment type="caution">
    <text evidence="2">The sequence shown here is derived from an EMBL/GenBank/DDBJ whole genome shotgun (WGS) entry which is preliminary data.</text>
</comment>
<dbReference type="Gene3D" id="1.10.287.110">
    <property type="entry name" value="DnaJ domain"/>
    <property type="match status" value="1"/>
</dbReference>
<dbReference type="AlphaFoldDB" id="A0AAN9EN55"/>
<dbReference type="GO" id="GO:0031982">
    <property type="term" value="C:vesicle"/>
    <property type="evidence" value="ECO:0007669"/>
    <property type="project" value="TreeGrafter"/>
</dbReference>
<proteinExistence type="predicted"/>
<keyword evidence="3" id="KW-1185">Reference proteome</keyword>
<dbReference type="GO" id="GO:0005737">
    <property type="term" value="C:cytoplasm"/>
    <property type="evidence" value="ECO:0007669"/>
    <property type="project" value="TreeGrafter"/>
</dbReference>
<dbReference type="PANTHER" id="PTHR23172:SF19">
    <property type="entry name" value="J DOMAIN-CONTAINING PROTEIN"/>
    <property type="match status" value="1"/>
</dbReference>
<dbReference type="InterPro" id="IPR036869">
    <property type="entry name" value="J_dom_sf"/>
</dbReference>